<evidence type="ECO:0008006" key="6">
    <source>
        <dbReference type="Google" id="ProtNLM"/>
    </source>
</evidence>
<feature type="compositionally biased region" description="Pro residues" evidence="3">
    <location>
        <begin position="210"/>
        <end position="222"/>
    </location>
</feature>
<feature type="region of interest" description="Disordered" evidence="3">
    <location>
        <begin position="48"/>
        <end position="96"/>
    </location>
</feature>
<evidence type="ECO:0000256" key="1">
    <source>
        <dbReference type="ARBA" id="ARBA00004123"/>
    </source>
</evidence>
<dbReference type="OrthoDB" id="691484at2759"/>
<name>A0A7J7LAV4_9MAGN</name>
<dbReference type="PANTHER" id="PTHR33172:SF37">
    <property type="entry name" value="PROTEIN OXIDATIVE STRESS 3 LIKE 1"/>
    <property type="match status" value="1"/>
</dbReference>
<dbReference type="Proteomes" id="UP000541444">
    <property type="component" value="Unassembled WGS sequence"/>
</dbReference>
<sequence length="263" mass="28360">MPIALENNSNRIQRLGFTRGGLSCITMFNSSESVTVNMAGDQMVPMMKKSKTPVEEESDSCSSSSIGKNSDVSGVSDGGGGDDDENEVQSSYKGPLDTMDALEEVLPIKKGISRFYSGKSKSFTSLADASSSSSLKDIVKPENAYTRKRKNLLAFTLLEKNRNLPLRPNVGKRSTNFSRSTVNLAAMSSSDSENKYTGENSVPVSLSPPRMRPPLHPQPKASPPKRTFTSWRSFSLADLQSADADGATNSSNSVLISKIAEDD</sequence>
<keyword evidence="5" id="KW-1185">Reference proteome</keyword>
<evidence type="ECO:0000313" key="4">
    <source>
        <dbReference type="EMBL" id="KAF6139791.1"/>
    </source>
</evidence>
<proteinExistence type="predicted"/>
<dbReference type="AlphaFoldDB" id="A0A7J7LAV4"/>
<accession>A0A7J7LAV4</accession>
<feature type="region of interest" description="Disordered" evidence="3">
    <location>
        <begin position="241"/>
        <end position="263"/>
    </location>
</feature>
<feature type="region of interest" description="Disordered" evidence="3">
    <location>
        <begin position="187"/>
        <end position="229"/>
    </location>
</feature>
<evidence type="ECO:0000256" key="2">
    <source>
        <dbReference type="ARBA" id="ARBA00023242"/>
    </source>
</evidence>
<gene>
    <name evidence="4" type="ORF">GIB67_012264</name>
</gene>
<organism evidence="4 5">
    <name type="scientific">Kingdonia uniflora</name>
    <dbReference type="NCBI Taxonomy" id="39325"/>
    <lineage>
        <taxon>Eukaryota</taxon>
        <taxon>Viridiplantae</taxon>
        <taxon>Streptophyta</taxon>
        <taxon>Embryophyta</taxon>
        <taxon>Tracheophyta</taxon>
        <taxon>Spermatophyta</taxon>
        <taxon>Magnoliopsida</taxon>
        <taxon>Ranunculales</taxon>
        <taxon>Circaeasteraceae</taxon>
        <taxon>Kingdonia</taxon>
    </lineage>
</organism>
<evidence type="ECO:0000313" key="5">
    <source>
        <dbReference type="Proteomes" id="UP000541444"/>
    </source>
</evidence>
<reference evidence="4 5" key="1">
    <citation type="journal article" date="2020" name="IScience">
        <title>Genome Sequencing of the Endangered Kingdonia uniflora (Circaeasteraceae, Ranunculales) Reveals Potential Mechanisms of Evolutionary Specialization.</title>
        <authorList>
            <person name="Sun Y."/>
            <person name="Deng T."/>
            <person name="Zhang A."/>
            <person name="Moore M.J."/>
            <person name="Landis J.B."/>
            <person name="Lin N."/>
            <person name="Zhang H."/>
            <person name="Zhang X."/>
            <person name="Huang J."/>
            <person name="Zhang X."/>
            <person name="Sun H."/>
            <person name="Wang H."/>
        </authorList>
    </citation>
    <scope>NUCLEOTIDE SEQUENCE [LARGE SCALE GENOMIC DNA]</scope>
    <source>
        <strain evidence="4">TB1705</strain>
        <tissue evidence="4">Leaf</tissue>
    </source>
</reference>
<comment type="subcellular location">
    <subcellularLocation>
        <location evidence="1">Nucleus</location>
    </subcellularLocation>
</comment>
<keyword evidence="2" id="KW-0539">Nucleus</keyword>
<evidence type="ECO:0000256" key="3">
    <source>
        <dbReference type="SAM" id="MobiDB-lite"/>
    </source>
</evidence>
<dbReference type="InterPro" id="IPR051992">
    <property type="entry name" value="OxStress_Response_Reg"/>
</dbReference>
<feature type="compositionally biased region" description="Polar residues" evidence="3">
    <location>
        <begin position="187"/>
        <end position="200"/>
    </location>
</feature>
<dbReference type="GO" id="GO:0005634">
    <property type="term" value="C:nucleus"/>
    <property type="evidence" value="ECO:0007669"/>
    <property type="project" value="UniProtKB-SubCell"/>
</dbReference>
<dbReference type="EMBL" id="JACGCM010002437">
    <property type="protein sequence ID" value="KAF6139791.1"/>
    <property type="molecule type" value="Genomic_DNA"/>
</dbReference>
<comment type="caution">
    <text evidence="4">The sequence shown here is derived from an EMBL/GenBank/DDBJ whole genome shotgun (WGS) entry which is preliminary data.</text>
</comment>
<dbReference type="PANTHER" id="PTHR33172">
    <property type="entry name" value="OS08G0516900 PROTEIN"/>
    <property type="match status" value="1"/>
</dbReference>
<feature type="compositionally biased region" description="Low complexity" evidence="3">
    <location>
        <begin position="60"/>
        <end position="75"/>
    </location>
</feature>
<protein>
    <recommendedName>
        <fullName evidence="6">MTD1</fullName>
    </recommendedName>
</protein>
<dbReference type="GO" id="GO:0006950">
    <property type="term" value="P:response to stress"/>
    <property type="evidence" value="ECO:0007669"/>
    <property type="project" value="UniProtKB-ARBA"/>
</dbReference>